<reference evidence="1" key="1">
    <citation type="submission" date="2016-04" db="EMBL/GenBank/DDBJ databases">
        <authorList>
            <person name="Nguyen H.D."/>
            <person name="Samba Siva P."/>
            <person name="Cullis J."/>
            <person name="Levesque C.A."/>
            <person name="Hambleton S."/>
        </authorList>
    </citation>
    <scope>NUCLEOTIDE SEQUENCE</scope>
    <source>
        <strain evidence="1">DAOMC 236422</strain>
    </source>
</reference>
<name>A0A8X7N1X5_9BASI</name>
<reference evidence="1" key="2">
    <citation type="journal article" date="2019" name="IMA Fungus">
        <title>Genome sequencing and comparison of five Tilletia species to identify candidate genes for the detection of regulated species infecting wheat.</title>
        <authorList>
            <person name="Nguyen H.D.T."/>
            <person name="Sultana T."/>
            <person name="Kesanakurti P."/>
            <person name="Hambleton S."/>
        </authorList>
    </citation>
    <scope>NUCLEOTIDE SEQUENCE</scope>
    <source>
        <strain evidence="1">DAOMC 236422</strain>
    </source>
</reference>
<organism evidence="1 2">
    <name type="scientific">Tilletia walkeri</name>
    <dbReference type="NCBI Taxonomy" id="117179"/>
    <lineage>
        <taxon>Eukaryota</taxon>
        <taxon>Fungi</taxon>
        <taxon>Dikarya</taxon>
        <taxon>Basidiomycota</taxon>
        <taxon>Ustilaginomycotina</taxon>
        <taxon>Exobasidiomycetes</taxon>
        <taxon>Tilletiales</taxon>
        <taxon>Tilletiaceae</taxon>
        <taxon>Tilletia</taxon>
    </lineage>
</organism>
<evidence type="ECO:0000313" key="1">
    <source>
        <dbReference type="EMBL" id="KAE8262563.1"/>
    </source>
</evidence>
<evidence type="ECO:0000313" key="2">
    <source>
        <dbReference type="Proteomes" id="UP000078113"/>
    </source>
</evidence>
<protein>
    <submittedName>
        <fullName evidence="1">Uncharacterized protein</fullName>
    </submittedName>
</protein>
<proteinExistence type="predicted"/>
<sequence>MGPEGRPFVEISDLLVNVRRGWPRGTRVPVPVLDVFRHGTVMLRNPRAHYTDVTDNDRFAKRFEGVELATVVAGRGGNEGSIDLGWEYTCRGSIAVSGNN</sequence>
<gene>
    <name evidence="1" type="ORF">A4X09_0g7431</name>
</gene>
<dbReference type="EMBL" id="LWDG02000769">
    <property type="protein sequence ID" value="KAE8262563.1"/>
    <property type="molecule type" value="Genomic_DNA"/>
</dbReference>
<dbReference type="AlphaFoldDB" id="A0A8X7N1X5"/>
<keyword evidence="2" id="KW-1185">Reference proteome</keyword>
<dbReference type="Proteomes" id="UP000078113">
    <property type="component" value="Unassembled WGS sequence"/>
</dbReference>
<comment type="caution">
    <text evidence="1">The sequence shown here is derived from an EMBL/GenBank/DDBJ whole genome shotgun (WGS) entry which is preliminary data.</text>
</comment>
<accession>A0A8X7N1X5</accession>